<comment type="caution">
    <text evidence="1">The sequence shown here is derived from an EMBL/GenBank/DDBJ whole genome shotgun (WGS) entry which is preliminary data.</text>
</comment>
<evidence type="ECO:0000313" key="2">
    <source>
        <dbReference type="Proteomes" id="UP000646833"/>
    </source>
</evidence>
<dbReference type="Proteomes" id="UP000646833">
    <property type="component" value="Unassembled WGS sequence"/>
</dbReference>
<evidence type="ECO:0000313" key="1">
    <source>
        <dbReference type="EMBL" id="GGC67176.1"/>
    </source>
</evidence>
<gene>
    <name evidence="1" type="ORF">GCM10007209_31600</name>
</gene>
<accession>A0A830E123</accession>
<sequence length="107" mass="11705">MSGSVGDGAVRTLSRRHSVVAELASARRQVGMTPVRTVANLNQSSILLANMATSVKIDDETKSRLERLQTEIRLKTGKRVTQQEILARLVENAVESKADLIDDVLYG</sequence>
<protein>
    <submittedName>
        <fullName evidence="1">Uncharacterized protein</fullName>
    </submittedName>
</protein>
<proteinExistence type="predicted"/>
<reference evidence="1" key="2">
    <citation type="submission" date="2020-09" db="EMBL/GenBank/DDBJ databases">
        <authorList>
            <person name="Sun Q."/>
            <person name="Sedlacek I."/>
        </authorList>
    </citation>
    <scope>NUCLEOTIDE SEQUENCE</scope>
    <source>
        <strain evidence="1">CCM 7217</strain>
    </source>
</reference>
<reference evidence="1" key="1">
    <citation type="journal article" date="2014" name="Int. J. Syst. Evol. Microbiol.">
        <title>Complete genome sequence of Corynebacterium casei LMG S-19264T (=DSM 44701T), isolated from a smear-ripened cheese.</title>
        <authorList>
            <consortium name="US DOE Joint Genome Institute (JGI-PGF)"/>
            <person name="Walter F."/>
            <person name="Albersmeier A."/>
            <person name="Kalinowski J."/>
            <person name="Ruckert C."/>
        </authorList>
    </citation>
    <scope>NUCLEOTIDE SEQUENCE</scope>
    <source>
        <strain evidence="1">CCM 7217</strain>
    </source>
</reference>
<organism evidence="1 2">
    <name type="scientific">Haloferax sulfurifontis</name>
    <dbReference type="NCBI Taxonomy" id="255616"/>
    <lineage>
        <taxon>Archaea</taxon>
        <taxon>Methanobacteriati</taxon>
        <taxon>Methanobacteriota</taxon>
        <taxon>Stenosarchaea group</taxon>
        <taxon>Halobacteria</taxon>
        <taxon>Halobacteriales</taxon>
        <taxon>Haloferacaceae</taxon>
        <taxon>Haloferax</taxon>
    </lineage>
</organism>
<dbReference type="EMBL" id="BMCI01000006">
    <property type="protein sequence ID" value="GGC67176.1"/>
    <property type="molecule type" value="Genomic_DNA"/>
</dbReference>
<name>A0A830E123_9EURY</name>
<dbReference type="AlphaFoldDB" id="A0A830E123"/>